<name>A0ABX7I9V8_9BACT</name>
<feature type="domain" description="Secretion system C-terminal sorting" evidence="2">
    <location>
        <begin position="552"/>
        <end position="622"/>
    </location>
</feature>
<evidence type="ECO:0000313" key="4">
    <source>
        <dbReference type="Proteomes" id="UP000612680"/>
    </source>
</evidence>
<keyword evidence="1" id="KW-0732">Signal</keyword>
<feature type="signal peptide" evidence="1">
    <location>
        <begin position="1"/>
        <end position="23"/>
    </location>
</feature>
<evidence type="ECO:0000259" key="2">
    <source>
        <dbReference type="Pfam" id="PF18962"/>
    </source>
</evidence>
<gene>
    <name evidence="3" type="ORF">HWI92_17100</name>
</gene>
<dbReference type="NCBIfam" id="TIGR04183">
    <property type="entry name" value="Por_Secre_tail"/>
    <property type="match status" value="1"/>
</dbReference>
<reference evidence="3 4" key="1">
    <citation type="submission" date="2020-06" db="EMBL/GenBank/DDBJ databases">
        <title>Dyadobacter sandarakinus sp. nov., isolated from the soil of the Arctic Yellow River Station.</title>
        <authorList>
            <person name="Zhang Y."/>
            <person name="Peng F."/>
        </authorList>
    </citation>
    <scope>NUCLEOTIDE SEQUENCE [LARGE SCALE GENOMIC DNA]</scope>
    <source>
        <strain evidence="3 4">Q3-56</strain>
    </source>
</reference>
<proteinExistence type="predicted"/>
<dbReference type="EMBL" id="CP056775">
    <property type="protein sequence ID" value="QRR02503.1"/>
    <property type="molecule type" value="Genomic_DNA"/>
</dbReference>
<organism evidence="3 4">
    <name type="scientific">Dyadobacter sandarakinus</name>
    <dbReference type="NCBI Taxonomy" id="2747268"/>
    <lineage>
        <taxon>Bacteria</taxon>
        <taxon>Pseudomonadati</taxon>
        <taxon>Bacteroidota</taxon>
        <taxon>Cytophagia</taxon>
        <taxon>Cytophagales</taxon>
        <taxon>Spirosomataceae</taxon>
        <taxon>Dyadobacter</taxon>
    </lineage>
</organism>
<dbReference type="PANTHER" id="PTHR42754">
    <property type="entry name" value="ENDOGLUCANASE"/>
    <property type="match status" value="1"/>
</dbReference>
<feature type="chain" id="PRO_5047270407" evidence="1">
    <location>
        <begin position="24"/>
        <end position="625"/>
    </location>
</feature>
<evidence type="ECO:0000256" key="1">
    <source>
        <dbReference type="SAM" id="SignalP"/>
    </source>
</evidence>
<dbReference type="PANTHER" id="PTHR42754:SF1">
    <property type="entry name" value="LIPOPROTEIN"/>
    <property type="match status" value="1"/>
</dbReference>
<dbReference type="InterPro" id="IPR026444">
    <property type="entry name" value="Secre_tail"/>
</dbReference>
<keyword evidence="4" id="KW-1185">Reference proteome</keyword>
<accession>A0ABX7I9V8</accession>
<evidence type="ECO:0000313" key="3">
    <source>
        <dbReference type="EMBL" id="QRR02503.1"/>
    </source>
</evidence>
<dbReference type="RefSeq" id="WP_204657515.1">
    <property type="nucleotide sequence ID" value="NZ_CP056775.1"/>
</dbReference>
<sequence>MKTFSPGHCLLLLFFALPAGLFAQPAIQWDKTIGGNGGDYFQFISPASDGGYILGGSSDSEAGGDKSEGSLGLSDYWIVKVATDGTRQWDKRYGGDQYDVLQVVRPTSDGGYILGGHSYTGANGDKSEPNHPPYETDFWIVKINAEGTRQWDRTIGTEDNDELAAMIQTEDGGYLLGGRGPAGSSGDKTEPQPGFWIVKLSSEGSTEWDKTYFTTDELSTITCITKAAGGGYLLGGNTYSGSTVHKSENGRGNQDMWLIRIGEDGSRTWDKTIGSAGQDGLLAMQEITGGGLILAGSSDGLASGDKSEGQKGRFDFWVIKLNADQTIQWDKTLGGSLPGSSTPSSIALTPDGGYLIAGSTTGLANADLSRDAAEEDYWVVKLTSSGNKVWDKPMGGAGSDLGIKICNAPDGGYLVAGQSLSGVSGDKTAPGKGGDRDFWLVKLAPEAPLPVHLYAFSVLKENTSALLTWHTATESRSGRFEVQHSTDAKAWKHLTSILGQGESTQLHSYQYLHGTPDTGDNYYRLKMLDKDGSFSYSAMQHLKFTSDPGITIYPNPAAGTIHLQTADWSQVAAVTVLNTQGQTVYQAEKRPVQHISASTLKPGFYLVKISLTNGNTTTRKVAVQP</sequence>
<dbReference type="Pfam" id="PF18962">
    <property type="entry name" value="Por_Secre_tail"/>
    <property type="match status" value="1"/>
</dbReference>
<protein>
    <submittedName>
        <fullName evidence="3">T9SS type A sorting domain-containing protein</fullName>
    </submittedName>
</protein>
<dbReference type="Proteomes" id="UP000612680">
    <property type="component" value="Chromosome"/>
</dbReference>